<evidence type="ECO:0000313" key="1">
    <source>
        <dbReference type="EMBL" id="MBL1410374.1"/>
    </source>
</evidence>
<keyword evidence="2" id="KW-1185">Reference proteome</keyword>
<dbReference type="Proteomes" id="UP000625283">
    <property type="component" value="Unassembled WGS sequence"/>
</dbReference>
<protein>
    <recommendedName>
        <fullName evidence="3">Lauroyl/myristoyl acyltransferase</fullName>
    </recommendedName>
</protein>
<sequence>MNELPTTPALGDTIFALFCANLQYFCPHIPVSTYRNFYTDFMQWKSTVSADQLLDDISSYIQLSPGQHTQLEAMKQRPGIILTFHTGAYRVLPRLLCELGFNIALLVSSKVRAEQMGMMHTQHRGLQQLDAKTGDFILLDAEQESSLLQVRKALRDGYHVLVYADGNTGSHSPQKESRQNLCIPLFKGQIIQRTAMAVLSYRWQVPIYPMLVHKVNMHFNWTIAEALMADSAEDNQQYSKRVYNKLYGLLTHSLAKYGMMWEGWVYAWCRVEQYTSAGTKWQILRHIQNLWPVQIGNSHYLIHSRYLDSRLLSKKAYQYICFAKRLHLHLG</sequence>
<accession>A0ABS1R6Q6</accession>
<dbReference type="EMBL" id="JAERTY010000009">
    <property type="protein sequence ID" value="MBL1410374.1"/>
    <property type="molecule type" value="Genomic_DNA"/>
</dbReference>
<comment type="caution">
    <text evidence="1">The sequence shown here is derived from an EMBL/GenBank/DDBJ whole genome shotgun (WGS) entry which is preliminary data.</text>
</comment>
<name>A0ABS1R6Q6_9SPHI</name>
<proteinExistence type="predicted"/>
<evidence type="ECO:0008006" key="3">
    <source>
        <dbReference type="Google" id="ProtNLM"/>
    </source>
</evidence>
<gene>
    <name evidence="1" type="ORF">JKG61_16580</name>
</gene>
<dbReference type="RefSeq" id="WP_202104071.1">
    <property type="nucleotide sequence ID" value="NZ_JAERTY010000009.1"/>
</dbReference>
<reference evidence="1 2" key="1">
    <citation type="submission" date="2021-01" db="EMBL/GenBank/DDBJ databases">
        <title>C459-1 draft genome sequence.</title>
        <authorList>
            <person name="Zhang X.-F."/>
        </authorList>
    </citation>
    <scope>NUCLEOTIDE SEQUENCE [LARGE SCALE GENOMIC DNA]</scope>
    <source>
        <strain evidence="2">C459-1</strain>
    </source>
</reference>
<evidence type="ECO:0000313" key="2">
    <source>
        <dbReference type="Proteomes" id="UP000625283"/>
    </source>
</evidence>
<organism evidence="1 2">
    <name type="scientific">Sphingobacterium faecale</name>
    <dbReference type="NCBI Taxonomy" id="2803775"/>
    <lineage>
        <taxon>Bacteria</taxon>
        <taxon>Pseudomonadati</taxon>
        <taxon>Bacteroidota</taxon>
        <taxon>Sphingobacteriia</taxon>
        <taxon>Sphingobacteriales</taxon>
        <taxon>Sphingobacteriaceae</taxon>
        <taxon>Sphingobacterium</taxon>
    </lineage>
</organism>